<comment type="caution">
    <text evidence="6">The sequence shown here is derived from an EMBL/GenBank/DDBJ whole genome shotgun (WGS) entry which is preliminary data.</text>
</comment>
<evidence type="ECO:0000256" key="4">
    <source>
        <dbReference type="SAM" id="MobiDB-lite"/>
    </source>
</evidence>
<dbReference type="InterPro" id="IPR052359">
    <property type="entry name" value="HTH-type_reg/antitoxin"/>
</dbReference>
<feature type="region of interest" description="Disordered" evidence="4">
    <location>
        <begin position="412"/>
        <end position="452"/>
    </location>
</feature>
<feature type="region of interest" description="Disordered" evidence="4">
    <location>
        <begin position="143"/>
        <end position="230"/>
    </location>
</feature>
<keyword evidence="2" id="KW-0238">DNA-binding</keyword>
<dbReference type="Gene3D" id="1.10.260.40">
    <property type="entry name" value="lambda repressor-like DNA-binding domains"/>
    <property type="match status" value="1"/>
</dbReference>
<evidence type="ECO:0000259" key="5">
    <source>
        <dbReference type="PROSITE" id="PS50943"/>
    </source>
</evidence>
<evidence type="ECO:0000256" key="2">
    <source>
        <dbReference type="ARBA" id="ARBA00023125"/>
    </source>
</evidence>
<dbReference type="InterPro" id="IPR010982">
    <property type="entry name" value="Lambda_DNA-bd_dom_sf"/>
</dbReference>
<name>A0ABT0XBQ4_9ACTN</name>
<evidence type="ECO:0000256" key="3">
    <source>
        <dbReference type="ARBA" id="ARBA00023163"/>
    </source>
</evidence>
<dbReference type="CDD" id="cd00093">
    <property type="entry name" value="HTH_XRE"/>
    <property type="match status" value="1"/>
</dbReference>
<keyword evidence="3" id="KW-0804">Transcription</keyword>
<dbReference type="Proteomes" id="UP001167160">
    <property type="component" value="Unassembled WGS sequence"/>
</dbReference>
<dbReference type="PROSITE" id="PS50943">
    <property type="entry name" value="HTH_CROC1"/>
    <property type="match status" value="1"/>
</dbReference>
<evidence type="ECO:0000313" key="6">
    <source>
        <dbReference type="EMBL" id="MCM2579955.1"/>
    </source>
</evidence>
<dbReference type="InterPro" id="IPR001387">
    <property type="entry name" value="Cro/C1-type_HTH"/>
</dbReference>
<proteinExistence type="predicted"/>
<feature type="compositionally biased region" description="Pro residues" evidence="4">
    <location>
        <begin position="90"/>
        <end position="101"/>
    </location>
</feature>
<dbReference type="NCBIfam" id="NF047542">
    <property type="entry name" value="telomere_Tap"/>
    <property type="match status" value="1"/>
</dbReference>
<organism evidence="6 7">
    <name type="scientific">Streptomyces meridianus</name>
    <dbReference type="NCBI Taxonomy" id="2938945"/>
    <lineage>
        <taxon>Bacteria</taxon>
        <taxon>Bacillati</taxon>
        <taxon>Actinomycetota</taxon>
        <taxon>Actinomycetes</taxon>
        <taxon>Kitasatosporales</taxon>
        <taxon>Streptomycetaceae</taxon>
        <taxon>Streptomyces</taxon>
    </lineage>
</organism>
<dbReference type="RefSeq" id="WP_251418387.1">
    <property type="nucleotide sequence ID" value="NZ_JAMQGM010000049.1"/>
</dbReference>
<accession>A0ABT0XBQ4</accession>
<feature type="compositionally biased region" description="Low complexity" evidence="4">
    <location>
        <begin position="150"/>
        <end position="178"/>
    </location>
</feature>
<dbReference type="SUPFAM" id="SSF47413">
    <property type="entry name" value="lambda repressor-like DNA-binding domains"/>
    <property type="match status" value="1"/>
</dbReference>
<dbReference type="EMBL" id="JAMQGM010000049">
    <property type="protein sequence ID" value="MCM2579955.1"/>
    <property type="molecule type" value="Genomic_DNA"/>
</dbReference>
<evidence type="ECO:0000313" key="7">
    <source>
        <dbReference type="Proteomes" id="UP001167160"/>
    </source>
</evidence>
<evidence type="ECO:0000256" key="1">
    <source>
        <dbReference type="ARBA" id="ARBA00023015"/>
    </source>
</evidence>
<sequence>MPESDKLLAAVDALLARPDDLPPPEERERLRKAARVTQADLAGVFGVRRETIVAWEAGRNEPRPPKREAYVRLLAGWAARYPADGTSAAPQPPAGPVPPAPADRTPSGEPVTASPEPCVLCGRPTPFRGGGRPQHLDGFCRRSDAAASQTPATGTSAPGTPGPEAAGPEEGPRPTAAPLPRVEGASGNRTTPRTAAPAIRPAAPAGRRRPAGGSGRTPGGRRAAAEAVTSTRFPNGPVAVLGARGTAHLPDGRVLECPARTLPALAAWATAEAGLGAERLHRSGRDADPLVVLTAAAARELGLPLELEDRRSLRLPDTHPVVRQLARTDWRLTRRGFGPWARIYRSAADGRRRCVQLAVLPWDALDARSWGGAGGMEPQRLARVLGDYTRRVRTPCGSTAVTGLELMTSLRPPTRAVRDETDGGWTSGPVPGSLTAPVDPAPPEAPDEHPVARGRAVGECLDEEAYEWHRAAELLDDDERDSAYAVGIDVNTAFLAAASRLTVGLGAPVHVREPRFDRKLPGCWRVDLSGIELDPRLPSPFTPHGGRPEGPAWYATPTVAYAVELGAEVEPSEAWVRPDNGPYLDPWHARLREAYLETMEDLGVPAGIDGAGFLEAMDRLCSADPDQRAVLSAVKATVKGGIGKLRERPQGLRHRPGERWPALERPTWRPDIRAAVISTARVNMHRKMARTAAAAGLFPVAVLSDCVVYPSDGPSPLDVLPRSADGKPLPGTFRLGVSPGMVKHEGTQPMSWALGLLAEGHNPARHIKGSDAALEGE</sequence>
<feature type="domain" description="HTH cro/C1-type" evidence="5">
    <location>
        <begin position="29"/>
        <end position="62"/>
    </location>
</feature>
<reference evidence="6" key="1">
    <citation type="journal article" date="2023" name="Int. J. Syst. Evol. Microbiol.">
        <title>Streptomyces meridianus sp. nov. isolated from brackish water of the Tagus estuary in Alcochete, Portugal.</title>
        <authorList>
            <person name="Santos J.D.N."/>
            <person name="Klimek D."/>
            <person name="Calusinska M."/>
            <person name="Lobo Da Cunha A."/>
            <person name="Catita J."/>
            <person name="Goncalves H."/>
            <person name="Gonzalez I."/>
            <person name="Reyes F."/>
            <person name="Lage O.M."/>
        </authorList>
    </citation>
    <scope>NUCLEOTIDE SEQUENCE</scope>
    <source>
        <strain evidence="6">MTZ3.1</strain>
    </source>
</reference>
<keyword evidence="1" id="KW-0805">Transcription regulation</keyword>
<protein>
    <submittedName>
        <fullName evidence="6">Transcriptional regulator</fullName>
    </submittedName>
</protein>
<keyword evidence="7" id="KW-1185">Reference proteome</keyword>
<dbReference type="PANTHER" id="PTHR36511:SF3">
    <property type="entry name" value="ANTITOXIN HIGA-2"/>
    <property type="match status" value="1"/>
</dbReference>
<feature type="compositionally biased region" description="Low complexity" evidence="4">
    <location>
        <begin position="189"/>
        <end position="205"/>
    </location>
</feature>
<gene>
    <name evidence="6" type="ORF">M1E25_21845</name>
</gene>
<dbReference type="PANTHER" id="PTHR36511">
    <property type="entry name" value="MERR FAMILY BACTERIAL REGULATORY PROTEIN"/>
    <property type="match status" value="1"/>
</dbReference>
<feature type="region of interest" description="Disordered" evidence="4">
    <location>
        <begin position="83"/>
        <end position="118"/>
    </location>
</feature>